<name>A0A2A9NXP9_9AGAR</name>
<gene>
    <name evidence="3" type="ORF">AMATHDRAFT_73452</name>
</gene>
<accession>A0A2A9NXP9</accession>
<evidence type="ECO:0000259" key="2">
    <source>
        <dbReference type="SMART" id="SM00903"/>
    </source>
</evidence>
<dbReference type="SMART" id="SM00903">
    <property type="entry name" value="Flavin_Reduct"/>
    <property type="match status" value="1"/>
</dbReference>
<dbReference type="STRING" id="703135.A0A2A9NXP9"/>
<evidence type="ECO:0000313" key="4">
    <source>
        <dbReference type="Proteomes" id="UP000242287"/>
    </source>
</evidence>
<dbReference type="GO" id="GO:0042602">
    <property type="term" value="F:riboflavin reductase (NADPH) activity"/>
    <property type="evidence" value="ECO:0007669"/>
    <property type="project" value="TreeGrafter"/>
</dbReference>
<dbReference type="SUPFAM" id="SSF50475">
    <property type="entry name" value="FMN-binding split barrel"/>
    <property type="match status" value="1"/>
</dbReference>
<evidence type="ECO:0000313" key="3">
    <source>
        <dbReference type="EMBL" id="PFH53231.1"/>
    </source>
</evidence>
<dbReference type="InterPro" id="IPR002563">
    <property type="entry name" value="Flavin_Rdtase-like_dom"/>
</dbReference>
<dbReference type="PANTHER" id="PTHR30466:SF1">
    <property type="entry name" value="FMN REDUCTASE (NADH) RUTF"/>
    <property type="match status" value="1"/>
</dbReference>
<organism evidence="3 4">
    <name type="scientific">Amanita thiersii Skay4041</name>
    <dbReference type="NCBI Taxonomy" id="703135"/>
    <lineage>
        <taxon>Eukaryota</taxon>
        <taxon>Fungi</taxon>
        <taxon>Dikarya</taxon>
        <taxon>Basidiomycota</taxon>
        <taxon>Agaricomycotina</taxon>
        <taxon>Agaricomycetes</taxon>
        <taxon>Agaricomycetidae</taxon>
        <taxon>Agaricales</taxon>
        <taxon>Pluteineae</taxon>
        <taxon>Amanitaceae</taxon>
        <taxon>Amanita</taxon>
    </lineage>
</organism>
<evidence type="ECO:0000256" key="1">
    <source>
        <dbReference type="ARBA" id="ARBA00023002"/>
    </source>
</evidence>
<dbReference type="InterPro" id="IPR012349">
    <property type="entry name" value="Split_barrel_FMN-bd"/>
</dbReference>
<keyword evidence="1" id="KW-0560">Oxidoreductase</keyword>
<sequence length="240" mass="26571">MPNNVATRVFKRIVHHRHCSNVSHPHVTHDLRALLRETAQPVAVVTSFMPKTSQHLDHSPKSLYHGATLSSFTSIAMDPYPLIAFALRIPSRMATSLKSASLEQASHLVINLLSAEQASVATTFSKPDLHPRPFEVVPFTLTEEGLPMLEGSLGAISCKLVSMALPLYDIKYLEQTGLGNGRSMPEPALQIRGAASELFLARVMRVEKTILDDSTDSQRLPLLYHRRDYTTVSPIPSWTP</sequence>
<keyword evidence="4" id="KW-1185">Reference proteome</keyword>
<dbReference type="Pfam" id="PF01613">
    <property type="entry name" value="Flavin_Reduct"/>
    <property type="match status" value="1"/>
</dbReference>
<dbReference type="AlphaFoldDB" id="A0A2A9NXP9"/>
<proteinExistence type="predicted"/>
<reference evidence="3 4" key="1">
    <citation type="submission" date="2014-02" db="EMBL/GenBank/DDBJ databases">
        <title>Transposable element dynamics among asymbiotic and ectomycorrhizal Amanita fungi.</title>
        <authorList>
            <consortium name="DOE Joint Genome Institute"/>
            <person name="Hess J."/>
            <person name="Skrede I."/>
            <person name="Wolfe B."/>
            <person name="LaButti K."/>
            <person name="Ohm R.A."/>
            <person name="Grigoriev I.V."/>
            <person name="Pringle A."/>
        </authorList>
    </citation>
    <scope>NUCLEOTIDE SEQUENCE [LARGE SCALE GENOMIC DNA]</scope>
    <source>
        <strain evidence="3 4">SKay4041</strain>
    </source>
</reference>
<dbReference type="GO" id="GO:0010181">
    <property type="term" value="F:FMN binding"/>
    <property type="evidence" value="ECO:0007669"/>
    <property type="project" value="InterPro"/>
</dbReference>
<dbReference type="InterPro" id="IPR050268">
    <property type="entry name" value="NADH-dep_flavin_reductase"/>
</dbReference>
<dbReference type="EMBL" id="KZ301974">
    <property type="protein sequence ID" value="PFH53231.1"/>
    <property type="molecule type" value="Genomic_DNA"/>
</dbReference>
<dbReference type="OrthoDB" id="2015405at2759"/>
<dbReference type="Proteomes" id="UP000242287">
    <property type="component" value="Unassembled WGS sequence"/>
</dbReference>
<protein>
    <recommendedName>
        <fullName evidence="2">Flavin reductase like domain-containing protein</fullName>
    </recommendedName>
</protein>
<dbReference type="PANTHER" id="PTHR30466">
    <property type="entry name" value="FLAVIN REDUCTASE"/>
    <property type="match status" value="1"/>
</dbReference>
<feature type="domain" description="Flavin reductase like" evidence="2">
    <location>
        <begin position="35"/>
        <end position="231"/>
    </location>
</feature>
<dbReference type="Gene3D" id="2.30.110.10">
    <property type="entry name" value="Electron Transport, Fmn-binding Protein, Chain A"/>
    <property type="match status" value="1"/>
</dbReference>